<keyword evidence="3" id="KW-1185">Reference proteome</keyword>
<dbReference type="SUPFAM" id="SSF50249">
    <property type="entry name" value="Nucleic acid-binding proteins"/>
    <property type="match status" value="1"/>
</dbReference>
<name>A0A2S0WPV6_9ACTN</name>
<dbReference type="InterPro" id="IPR001900">
    <property type="entry name" value="RNase_II/R"/>
</dbReference>
<evidence type="ECO:0000259" key="1">
    <source>
        <dbReference type="SMART" id="SM00955"/>
    </source>
</evidence>
<dbReference type="InterPro" id="IPR040596">
    <property type="entry name" value="RNase_II_C_S1"/>
</dbReference>
<organism evidence="2 3">
    <name type="scientific">Aeromicrobium chenweiae</name>
    <dbReference type="NCBI Taxonomy" id="2079793"/>
    <lineage>
        <taxon>Bacteria</taxon>
        <taxon>Bacillati</taxon>
        <taxon>Actinomycetota</taxon>
        <taxon>Actinomycetes</taxon>
        <taxon>Propionibacteriales</taxon>
        <taxon>Nocardioidaceae</taxon>
        <taxon>Aeromicrobium</taxon>
    </lineage>
</organism>
<dbReference type="SMART" id="SM00955">
    <property type="entry name" value="RNB"/>
    <property type="match status" value="1"/>
</dbReference>
<dbReference type="OrthoDB" id="5800376at2"/>
<dbReference type="InterPro" id="IPR050180">
    <property type="entry name" value="RNR_Ribonuclease"/>
</dbReference>
<reference evidence="3" key="1">
    <citation type="submission" date="2018-01" db="EMBL/GenBank/DDBJ databases">
        <authorList>
            <person name="Li J."/>
        </authorList>
    </citation>
    <scope>NUCLEOTIDE SEQUENCE [LARGE SCALE GENOMIC DNA]</scope>
    <source>
        <strain evidence="3">592</strain>
    </source>
</reference>
<dbReference type="GO" id="GO:0000175">
    <property type="term" value="F:3'-5'-RNA exonuclease activity"/>
    <property type="evidence" value="ECO:0007669"/>
    <property type="project" value="TreeGrafter"/>
</dbReference>
<evidence type="ECO:0000313" key="3">
    <source>
        <dbReference type="Proteomes" id="UP000244384"/>
    </source>
</evidence>
<dbReference type="PANTHER" id="PTHR23355:SF42">
    <property type="entry name" value="RIBONUCLEASE II, CHLOROPLASTIC_MITOCHONDRIAL"/>
    <property type="match status" value="1"/>
</dbReference>
<dbReference type="Pfam" id="PF00773">
    <property type="entry name" value="RNB"/>
    <property type="match status" value="1"/>
</dbReference>
<feature type="domain" description="RNB" evidence="1">
    <location>
        <begin position="48"/>
        <end position="365"/>
    </location>
</feature>
<dbReference type="KEGG" id="aez:C3E78_14545"/>
<gene>
    <name evidence="2" type="ORF">C3E78_14545</name>
</gene>
<evidence type="ECO:0000313" key="2">
    <source>
        <dbReference type="EMBL" id="AWB93331.1"/>
    </source>
</evidence>
<dbReference type="InterPro" id="IPR012340">
    <property type="entry name" value="NA-bd_OB-fold"/>
</dbReference>
<proteinExistence type="predicted"/>
<dbReference type="GO" id="GO:0006402">
    <property type="term" value="P:mRNA catabolic process"/>
    <property type="evidence" value="ECO:0007669"/>
    <property type="project" value="TreeGrafter"/>
</dbReference>
<dbReference type="Pfam" id="PF18614">
    <property type="entry name" value="RNase_II_C_S1"/>
    <property type="match status" value="1"/>
</dbReference>
<dbReference type="EMBL" id="CP026952">
    <property type="protein sequence ID" value="AWB93331.1"/>
    <property type="molecule type" value="Genomic_DNA"/>
</dbReference>
<dbReference type="PANTHER" id="PTHR23355">
    <property type="entry name" value="RIBONUCLEASE"/>
    <property type="match status" value="1"/>
</dbReference>
<accession>A0A2S0WPV6</accession>
<dbReference type="GO" id="GO:0000932">
    <property type="term" value="C:P-body"/>
    <property type="evidence" value="ECO:0007669"/>
    <property type="project" value="TreeGrafter"/>
</dbReference>
<sequence>MYVRGVTAHDFESVRDELGLPPAAQTDRFPDDVLAEAETIAATVPPEAEDATAIPFVTIDPPGARDLDQAMFLERVGAGFRVHYAIADLGSAIVPGGAVDAEARRRGQTIYLPDGRVPLHPPVLSEGTLSLLPDEVRSAALWTIDVDAAGGVGAASVRRARIRSVAQLDYEGAQAGFDAGAPHPSIEPLADLGRLRLDVRVGLGAIELALPEQEVMAEGDDWVVRMRRRTEVDGWNAEISLLTGMAAARLMLDAGIGLLRTLPPADDEAVRELLRTAATLGVPVADGTTAAEVLAGLDPDLPASIALMREATGLLRGAGYVAFDGTPPDQAGHAGIGAPYAHVTAPLRRLADRFGTEVCLAICAGDEVPAWVRSALPELGGIMRASDQRAATADRTCIDLAEVWELEGRVGTVFDAVVLRAGDDEGEVVVTMPPVIATCRGAGLPEGQHVRVRLDEVDEERRRVVFAHDEGHART</sequence>
<protein>
    <submittedName>
        <fullName evidence="2">Ribonuclease II</fullName>
    </submittedName>
</protein>
<dbReference type="GO" id="GO:0003723">
    <property type="term" value="F:RNA binding"/>
    <property type="evidence" value="ECO:0007669"/>
    <property type="project" value="InterPro"/>
</dbReference>
<dbReference type="Proteomes" id="UP000244384">
    <property type="component" value="Chromosome"/>
</dbReference>
<accession>A0A5F2EY48</accession>
<dbReference type="AlphaFoldDB" id="A0A2S0WPV6"/>